<dbReference type="Gene3D" id="3.10.20.30">
    <property type="match status" value="1"/>
</dbReference>
<dbReference type="Pfam" id="PF00175">
    <property type="entry name" value="NAD_binding_1"/>
    <property type="match status" value="1"/>
</dbReference>
<dbReference type="PROSITE" id="PS51085">
    <property type="entry name" value="2FE2S_FER_2"/>
    <property type="match status" value="1"/>
</dbReference>
<evidence type="ECO:0000256" key="1">
    <source>
        <dbReference type="ARBA" id="ARBA00034078"/>
    </source>
</evidence>
<dbReference type="InterPro" id="IPR036010">
    <property type="entry name" value="2Fe-2S_ferredoxin-like_sf"/>
</dbReference>
<dbReference type="SUPFAM" id="SSF52343">
    <property type="entry name" value="Ferredoxin reductase-like, C-terminal NADP-linked domain"/>
    <property type="match status" value="1"/>
</dbReference>
<protein>
    <submittedName>
        <fullName evidence="4">CDP-6-deoxy-delta-3,4-glucoseen reductase</fullName>
    </submittedName>
</protein>
<dbReference type="Proteomes" id="UP000029481">
    <property type="component" value="Chromosome"/>
</dbReference>
<dbReference type="InterPro" id="IPR050415">
    <property type="entry name" value="MRET"/>
</dbReference>
<dbReference type="InterPro" id="IPR008333">
    <property type="entry name" value="Cbr1-like_FAD-bd_dom"/>
</dbReference>
<dbReference type="PRINTS" id="PR00410">
    <property type="entry name" value="PHEHYDRXLASE"/>
</dbReference>
<dbReference type="InterPro" id="IPR039261">
    <property type="entry name" value="FNR_nucleotide-bd"/>
</dbReference>
<dbReference type="InterPro" id="IPR006058">
    <property type="entry name" value="2Fe2S_fd_BS"/>
</dbReference>
<dbReference type="CDD" id="cd00207">
    <property type="entry name" value="fer2"/>
    <property type="match status" value="1"/>
</dbReference>
<dbReference type="SUPFAM" id="SSF54292">
    <property type="entry name" value="2Fe-2S ferredoxin-like"/>
    <property type="match status" value="1"/>
</dbReference>
<dbReference type="PANTHER" id="PTHR47354">
    <property type="entry name" value="NADH OXIDOREDUCTASE HCR"/>
    <property type="match status" value="1"/>
</dbReference>
<evidence type="ECO:0000259" key="3">
    <source>
        <dbReference type="PROSITE" id="PS51384"/>
    </source>
</evidence>
<dbReference type="AlphaFoldDB" id="A0A089RKF1"/>
<reference evidence="4 5" key="1">
    <citation type="submission" date="2014-09" db="EMBL/GenBank/DDBJ databases">
        <title>Cedecea neteri SSMD04 Genome Sequencing.</title>
        <authorList>
            <person name="Tan J.-Y."/>
        </authorList>
    </citation>
    <scope>NUCLEOTIDE SEQUENCE [LARGE SCALE GENOMIC DNA]</scope>
    <source>
        <strain evidence="4 5">SSMD04</strain>
    </source>
</reference>
<dbReference type="RefSeq" id="WP_038481300.1">
    <property type="nucleotide sequence ID" value="NZ_CP009451.1"/>
</dbReference>
<proteinExistence type="predicted"/>
<dbReference type="Gene3D" id="3.40.50.80">
    <property type="entry name" value="Nucleotide-binding domain of ferredoxin-NADP reductase (FNR) module"/>
    <property type="match status" value="1"/>
</dbReference>
<dbReference type="PROSITE" id="PS00197">
    <property type="entry name" value="2FE2S_FER_1"/>
    <property type="match status" value="1"/>
</dbReference>
<sequence length="324" mass="35858">MSHIIKIFPSNIEFPGKEDESILDAALSAGIHLEHSCKNGDCGICESDLLAGEAIDASGRVFGHGEKILTCCCKPKTALELKANYFPELAGQVKKIVPCKVNSAELVSADVISLKLRMPPTAKMGFLPGQYINLQYKGVTRSYSIANSNEADGVELHIRNVPNGQMSTLIFSDLQENTLMRIEGPCGTFFIRENERPLIFLAGGTGFAPVKSMVEHLVQNNSMREIHIYWGMPQGNDFYSPLPQQWCEQHDNIHFVPVVSGEDANWNGRKGFVHHAVMDDFDSLESFDIYACGSPVMIDASKKDFMTKHLSVENFYSDAFTASK</sequence>
<dbReference type="Pfam" id="PF00970">
    <property type="entry name" value="FAD_binding_6"/>
    <property type="match status" value="1"/>
</dbReference>
<organism evidence="4 5">
    <name type="scientific">Cedecea neteri</name>
    <dbReference type="NCBI Taxonomy" id="158822"/>
    <lineage>
        <taxon>Bacteria</taxon>
        <taxon>Pseudomonadati</taxon>
        <taxon>Pseudomonadota</taxon>
        <taxon>Gammaproteobacteria</taxon>
        <taxon>Enterobacterales</taxon>
        <taxon>Enterobacteriaceae</taxon>
        <taxon>Cedecea</taxon>
    </lineage>
</organism>
<dbReference type="PANTHER" id="PTHR47354:SF5">
    <property type="entry name" value="PROTEIN RFBI"/>
    <property type="match status" value="1"/>
</dbReference>
<dbReference type="Gene3D" id="2.40.30.10">
    <property type="entry name" value="Translation factors"/>
    <property type="match status" value="1"/>
</dbReference>
<feature type="domain" description="FAD-binding FR-type" evidence="3">
    <location>
        <begin position="94"/>
        <end position="192"/>
    </location>
</feature>
<dbReference type="PROSITE" id="PS51384">
    <property type="entry name" value="FAD_FR"/>
    <property type="match status" value="1"/>
</dbReference>
<evidence type="ECO:0000313" key="5">
    <source>
        <dbReference type="Proteomes" id="UP000029481"/>
    </source>
</evidence>
<evidence type="ECO:0000313" key="4">
    <source>
        <dbReference type="EMBL" id="AIR06910.1"/>
    </source>
</evidence>
<dbReference type="InterPro" id="IPR001709">
    <property type="entry name" value="Flavoprot_Pyr_Nucl_cyt_Rdtase"/>
</dbReference>
<dbReference type="InterPro" id="IPR001041">
    <property type="entry name" value="2Fe-2S_ferredoxin-type"/>
</dbReference>
<dbReference type="GO" id="GO:0016491">
    <property type="term" value="F:oxidoreductase activity"/>
    <property type="evidence" value="ECO:0007669"/>
    <property type="project" value="InterPro"/>
</dbReference>
<keyword evidence="5" id="KW-1185">Reference proteome</keyword>
<dbReference type="InterPro" id="IPR012675">
    <property type="entry name" value="Beta-grasp_dom_sf"/>
</dbReference>
<gene>
    <name evidence="4" type="ORF">JT31_20470</name>
</gene>
<dbReference type="InterPro" id="IPR017938">
    <property type="entry name" value="Riboflavin_synthase-like_b-brl"/>
</dbReference>
<name>A0A089RKF1_9ENTR</name>
<dbReference type="InterPro" id="IPR017927">
    <property type="entry name" value="FAD-bd_FR_type"/>
</dbReference>
<dbReference type="EMBL" id="CP009451">
    <property type="protein sequence ID" value="AIR06910.1"/>
    <property type="molecule type" value="Genomic_DNA"/>
</dbReference>
<accession>A0A089RKF1</accession>
<feature type="domain" description="2Fe-2S ferredoxin-type" evidence="2">
    <location>
        <begin position="3"/>
        <end position="89"/>
    </location>
</feature>
<dbReference type="SUPFAM" id="SSF63380">
    <property type="entry name" value="Riboflavin synthase domain-like"/>
    <property type="match status" value="1"/>
</dbReference>
<evidence type="ECO:0000259" key="2">
    <source>
        <dbReference type="PROSITE" id="PS51085"/>
    </source>
</evidence>
<dbReference type="InterPro" id="IPR001433">
    <property type="entry name" value="OxRdtase_FAD/NAD-bd"/>
</dbReference>
<comment type="cofactor">
    <cofactor evidence="1">
        <name>[2Fe-2S] cluster</name>
        <dbReference type="ChEBI" id="CHEBI:190135"/>
    </cofactor>
</comment>
<dbReference type="PRINTS" id="PR00371">
    <property type="entry name" value="FPNCR"/>
</dbReference>
<dbReference type="KEGG" id="cnt:JT31_20470"/>
<dbReference type="OrthoDB" id="9801155at2"/>
<dbReference type="GO" id="GO:0051537">
    <property type="term" value="F:2 iron, 2 sulfur cluster binding"/>
    <property type="evidence" value="ECO:0007669"/>
    <property type="project" value="InterPro"/>
</dbReference>
<dbReference type="Pfam" id="PF00111">
    <property type="entry name" value="Fer2"/>
    <property type="match status" value="1"/>
</dbReference>
<dbReference type="CDD" id="cd06189">
    <property type="entry name" value="flavin_oxioreductase"/>
    <property type="match status" value="1"/>
</dbReference>